<dbReference type="InterPro" id="IPR036465">
    <property type="entry name" value="vWFA_dom_sf"/>
</dbReference>
<proteinExistence type="predicted"/>
<feature type="transmembrane region" description="Helical" evidence="1">
    <location>
        <begin position="6"/>
        <end position="27"/>
    </location>
</feature>
<sequence length="675" mass="77564">MKTVTILLIILAVFISVFVAFFQYIFNNKEKSQLNYWLSFLRFSSIFTLLLLIINPTINKNNITIIKPNLLVAVDNSASIKHSLQSKNVKDLVQQLKNDAELNNKYSINFYGFGSDLYTLDSLSFNNTNTNLSKPFLEFSNVYKSENNPVVLITDGNQTIGNDVEFINYKSPVFSYIVGDTAAFEDITISKVNINKYTYINNKLPVELFINYTGTKTISKKLTVFDKNTKVYSKNLDFSSTENVQEVFFYLSATTAGTHYYTATIETLENEKNIVNNTNNFSINVIEDTSKILVLYSVIHPDLGMFKKSIESDKQRKATINSIEKFKGNISDYQLVIVYQPNSSFKDVFNTILEKKINYFVVSGLATDWNFLNNNQNDFRKNALSQSEEYHPFFNQNYASFISSDIGFFSFAPLEDYFGEINFSIPVNTLLFQKIGTIETEQPLLATFQKGNHKGAVLFGENSWRWRINSFSENKTFELFDGFMSNLMQYLSSGLNNNRLNVTVDPLFYANETIKISASYLDENYNFDDRAKLWITITNKATNFIKKVPFAVSNNQFNVELTNVPSGEYIYSVSVENQNVNDSGSFKIVPFEVEQQFTNSNYKKLKILSLNTNGEVYDLNSSNQLISDLKSDQRFKSVQKLKITKTPLINFKWLLGLILLFLTIEWFLRKYFGKI</sequence>
<keyword evidence="1" id="KW-1133">Transmembrane helix</keyword>
<accession>A0A4Y8AWC8</accession>
<gene>
    <name evidence="2" type="ORF">E2488_02930</name>
</gene>
<dbReference type="PANTHER" id="PTHR37947">
    <property type="entry name" value="BLL2462 PROTEIN"/>
    <property type="match status" value="1"/>
</dbReference>
<keyword evidence="1" id="KW-0472">Membrane</keyword>
<dbReference type="Proteomes" id="UP000298517">
    <property type="component" value="Unassembled WGS sequence"/>
</dbReference>
<evidence type="ECO:0000313" key="3">
    <source>
        <dbReference type="Proteomes" id="UP000298517"/>
    </source>
</evidence>
<protein>
    <submittedName>
        <fullName evidence="2">VWA domain-containing protein</fullName>
    </submittedName>
</protein>
<reference evidence="2 3" key="1">
    <citation type="journal article" date="2011" name="J. Microbiol.">
        <title>Gramella jeungdoensis sp. nov., isolated from a solar saltern in Korea.</title>
        <authorList>
            <person name="Joung Y."/>
            <person name="Kim H."/>
            <person name="Jang T."/>
            <person name="Ahn T.S."/>
            <person name="Joh K."/>
        </authorList>
    </citation>
    <scope>NUCLEOTIDE SEQUENCE [LARGE SCALE GENOMIC DNA]</scope>
    <source>
        <strain evidence="2 3">KCTC 23123</strain>
    </source>
</reference>
<feature type="transmembrane region" description="Helical" evidence="1">
    <location>
        <begin position="651"/>
        <end position="668"/>
    </location>
</feature>
<organism evidence="2 3">
    <name type="scientific">Gramella jeungdoensis</name>
    <dbReference type="NCBI Taxonomy" id="708091"/>
    <lineage>
        <taxon>Bacteria</taxon>
        <taxon>Pseudomonadati</taxon>
        <taxon>Bacteroidota</taxon>
        <taxon>Flavobacteriia</taxon>
        <taxon>Flavobacteriales</taxon>
        <taxon>Flavobacteriaceae</taxon>
        <taxon>Christiangramia</taxon>
    </lineage>
</organism>
<keyword evidence="3" id="KW-1185">Reference proteome</keyword>
<dbReference type="SUPFAM" id="SSF53300">
    <property type="entry name" value="vWA-like"/>
    <property type="match status" value="1"/>
</dbReference>
<dbReference type="OrthoDB" id="9763076at2"/>
<name>A0A4Y8AWC8_9FLAO</name>
<comment type="caution">
    <text evidence="2">The sequence shown here is derived from an EMBL/GenBank/DDBJ whole genome shotgun (WGS) entry which is preliminary data.</text>
</comment>
<dbReference type="EMBL" id="SNQI01000001">
    <property type="protein sequence ID" value="TEW76817.1"/>
    <property type="molecule type" value="Genomic_DNA"/>
</dbReference>
<dbReference type="RefSeq" id="WP_134246827.1">
    <property type="nucleotide sequence ID" value="NZ_SNQI01000001.1"/>
</dbReference>
<evidence type="ECO:0000256" key="1">
    <source>
        <dbReference type="SAM" id="Phobius"/>
    </source>
</evidence>
<keyword evidence="1" id="KW-0812">Transmembrane</keyword>
<feature type="transmembrane region" description="Helical" evidence="1">
    <location>
        <begin position="34"/>
        <end position="54"/>
    </location>
</feature>
<evidence type="ECO:0000313" key="2">
    <source>
        <dbReference type="EMBL" id="TEW76817.1"/>
    </source>
</evidence>
<dbReference type="PANTHER" id="PTHR37947:SF1">
    <property type="entry name" value="BLL2462 PROTEIN"/>
    <property type="match status" value="1"/>
</dbReference>
<dbReference type="AlphaFoldDB" id="A0A4Y8AWC8"/>